<reference evidence="3 4" key="1">
    <citation type="submission" date="2024-09" db="EMBL/GenBank/DDBJ databases">
        <authorList>
            <person name="Sun Q."/>
            <person name="Mori K."/>
        </authorList>
    </citation>
    <scope>NUCLEOTIDE SEQUENCE [LARGE SCALE GENOMIC DNA]</scope>
    <source>
        <strain evidence="3 4">JCM 3028</strain>
    </source>
</reference>
<keyword evidence="2" id="KW-0812">Transmembrane</keyword>
<evidence type="ECO:0000256" key="2">
    <source>
        <dbReference type="SAM" id="Phobius"/>
    </source>
</evidence>
<evidence type="ECO:0000313" key="4">
    <source>
        <dbReference type="Proteomes" id="UP001589610"/>
    </source>
</evidence>
<feature type="transmembrane region" description="Helical" evidence="2">
    <location>
        <begin position="286"/>
        <end position="306"/>
    </location>
</feature>
<accession>A0ABV5TQK5</accession>
<keyword evidence="2" id="KW-0472">Membrane</keyword>
<feature type="transmembrane region" description="Helical" evidence="2">
    <location>
        <begin position="484"/>
        <end position="503"/>
    </location>
</feature>
<feature type="transmembrane region" description="Helical" evidence="2">
    <location>
        <begin position="342"/>
        <end position="366"/>
    </location>
</feature>
<feature type="transmembrane region" description="Helical" evidence="2">
    <location>
        <begin position="387"/>
        <end position="407"/>
    </location>
</feature>
<protein>
    <submittedName>
        <fullName evidence="3">Uncharacterized protein</fullName>
    </submittedName>
</protein>
<name>A0ABV5TQK5_9ACTN</name>
<feature type="transmembrane region" description="Helical" evidence="2">
    <location>
        <begin position="413"/>
        <end position="435"/>
    </location>
</feature>
<dbReference type="Proteomes" id="UP001589610">
    <property type="component" value="Unassembled WGS sequence"/>
</dbReference>
<feature type="transmembrane region" description="Helical" evidence="2">
    <location>
        <begin position="175"/>
        <end position="195"/>
    </location>
</feature>
<organism evidence="3 4">
    <name type="scientific">Streptosporangium vulgare</name>
    <dbReference type="NCBI Taxonomy" id="46190"/>
    <lineage>
        <taxon>Bacteria</taxon>
        <taxon>Bacillati</taxon>
        <taxon>Actinomycetota</taxon>
        <taxon>Actinomycetes</taxon>
        <taxon>Streptosporangiales</taxon>
        <taxon>Streptosporangiaceae</taxon>
        <taxon>Streptosporangium</taxon>
    </lineage>
</organism>
<keyword evidence="2" id="KW-1133">Transmembrane helix</keyword>
<comment type="caution">
    <text evidence="3">The sequence shown here is derived from an EMBL/GenBank/DDBJ whole genome shotgun (WGS) entry which is preliminary data.</text>
</comment>
<feature type="transmembrane region" description="Helical" evidence="2">
    <location>
        <begin position="257"/>
        <end position="279"/>
    </location>
</feature>
<feature type="transmembrane region" description="Helical" evidence="2">
    <location>
        <begin position="113"/>
        <end position="132"/>
    </location>
</feature>
<gene>
    <name evidence="3" type="ORF">ACFFRH_38565</name>
</gene>
<dbReference type="RefSeq" id="WP_344750064.1">
    <property type="nucleotide sequence ID" value="NZ_BAAAWW010000216.1"/>
</dbReference>
<evidence type="ECO:0000313" key="3">
    <source>
        <dbReference type="EMBL" id="MFB9681417.1"/>
    </source>
</evidence>
<feature type="transmembrane region" description="Helical" evidence="2">
    <location>
        <begin position="455"/>
        <end position="472"/>
    </location>
</feature>
<feature type="region of interest" description="Disordered" evidence="1">
    <location>
        <begin position="587"/>
        <end position="607"/>
    </location>
</feature>
<dbReference type="EMBL" id="JBHMBS010000033">
    <property type="protein sequence ID" value="MFB9681417.1"/>
    <property type="molecule type" value="Genomic_DNA"/>
</dbReference>
<keyword evidence="4" id="KW-1185">Reference proteome</keyword>
<sequence>MRKPIPVSQKIPDNEVHRLLEFYDRAMLQATSLPLIEWLPCRPSRWRLLRPFSRLPRLTLGTRTLIIRHIDRSLSALGHRYTAREALDTSSTKLTEDRDTCMRYRESLPLGRYEWMVIGFAVPALFLTAVLIEAASRWTSEGRKIKELLAATLAYFAIGSRSAEAEKVVTKAFELGITGLLASLAIVLIGCYVLTRSFVPAFRLKRQILNLSDQDDRDVRESASSWHVTKSVGAYQQERKVFTDLGYRPPREFPLDLVVLIFPVACLTVAAVALALSAATPVTIRWWALWLAGLAGLRAVWLWSAWRGRQGQDRTPPVVGIAKGTGHYVESRPITEAVALPFLLFTALWLYPLLGAITFHRFALTADRLRAAAAIRNGRPPRGGRPLLAAAAFAIATLIYIPARFVWRGLPELLQVAAWALVVTAPIVVLVLHLWRLAGLFDVDRPARRRYRRCAAAACSLLLVLLVSLVLQKMMRWEPVLQKVVLAPFAAIAAGILALYALLMGAIQRCQNRLVTEERLTVPVSNGICEDSTALDRTLTSSYEALGRSSPVHLVPSRHSVSRRHVSGRLSWPVQVFIEYRHGDVDRQRRRHHAPNTIGKSGEGRPP</sequence>
<evidence type="ECO:0000256" key="1">
    <source>
        <dbReference type="SAM" id="MobiDB-lite"/>
    </source>
</evidence>
<proteinExistence type="predicted"/>